<dbReference type="SUPFAM" id="SSF56112">
    <property type="entry name" value="Protein kinase-like (PK-like)"/>
    <property type="match status" value="1"/>
</dbReference>
<dbReference type="InterPro" id="IPR008271">
    <property type="entry name" value="Ser/Thr_kinase_AS"/>
</dbReference>
<keyword evidence="3 6" id="KW-0547">Nucleotide-binding</keyword>
<evidence type="ECO:0000256" key="1">
    <source>
        <dbReference type="ARBA" id="ARBA00022527"/>
    </source>
</evidence>
<protein>
    <recommendedName>
        <fullName evidence="9">Protein kinase domain-containing protein</fullName>
    </recommendedName>
</protein>
<dbReference type="SMART" id="SM00220">
    <property type="entry name" value="S_TKc"/>
    <property type="match status" value="1"/>
</dbReference>
<reference evidence="10" key="1">
    <citation type="submission" date="2020-03" db="EMBL/GenBank/DDBJ databases">
        <authorList>
            <person name="Weist P."/>
        </authorList>
    </citation>
    <scope>NUCLEOTIDE SEQUENCE</scope>
</reference>
<accession>A0A9N7TT20</accession>
<dbReference type="AlphaFoldDB" id="A0A9N7TT20"/>
<evidence type="ECO:0000256" key="8">
    <source>
        <dbReference type="SAM" id="MobiDB-lite"/>
    </source>
</evidence>
<evidence type="ECO:0000256" key="6">
    <source>
        <dbReference type="PROSITE-ProRule" id="PRU10141"/>
    </source>
</evidence>
<dbReference type="Gene3D" id="3.30.200.20">
    <property type="entry name" value="Phosphorylase Kinase, domain 1"/>
    <property type="match status" value="1"/>
</dbReference>
<dbReference type="EMBL" id="CADEAL010000304">
    <property type="protein sequence ID" value="CAB1418104.1"/>
    <property type="molecule type" value="Genomic_DNA"/>
</dbReference>
<feature type="binding site" evidence="6">
    <location>
        <position position="171"/>
    </location>
    <ligand>
        <name>ATP</name>
        <dbReference type="ChEBI" id="CHEBI:30616"/>
    </ligand>
</feature>
<sequence>MDHQSTRRGTRTDPGLGKKNLFSKTDKREQSCISSGDSTDIPATLTRAAEEKKKGYKKKLQDRIPKDSPSTTKTATEQAIREIPSDLLKKPVETKTVSKTDGEPSSISSVKDHQPKYSITVSHNSELNISEGDLIPSPTTHYLAQKYLGNGAYGMVIQCRNVTTGETVALKIIESLWDIDYAQVEEVILQNMKKLNSDRFNIVRLYESFFYKEHYCLVFELLDMDLQKFKRISPGQHLQLKQIRPILQQLATALDFLNSAGIIHADLKPDNIMLVDHVRQPLKVKVIDFGISFDDPEEMLGQNVQTLWYRAPEILYQDHFSGKIDVWSLGCIAAELSMGKPLFRSKDEDDLMGKIAVAQRDPRHEGNLLPHAFWPRSWMEGRFMGDHPVWVQDVQAEYCDLQCFMDLMTQMLMMSQYKRITPGRILQHPFITMSHLQGSYKNSLYLKSCKDLMDICQDQSSEDGGH</sequence>
<comment type="similarity">
    <text evidence="7">Belongs to the protein kinase superfamily.</text>
</comment>
<dbReference type="PROSITE" id="PS00107">
    <property type="entry name" value="PROTEIN_KINASE_ATP"/>
    <property type="match status" value="1"/>
</dbReference>
<proteinExistence type="inferred from homology"/>
<dbReference type="PANTHER" id="PTHR24058">
    <property type="entry name" value="DUAL SPECIFICITY PROTEIN KINASE"/>
    <property type="match status" value="1"/>
</dbReference>
<keyword evidence="2" id="KW-0808">Transferase</keyword>
<dbReference type="PROSITE" id="PS00108">
    <property type="entry name" value="PROTEIN_KINASE_ST"/>
    <property type="match status" value="1"/>
</dbReference>
<feature type="compositionally biased region" description="Basic and acidic residues" evidence="8">
    <location>
        <begin position="48"/>
        <end position="66"/>
    </location>
</feature>
<dbReference type="GO" id="GO:0004674">
    <property type="term" value="F:protein serine/threonine kinase activity"/>
    <property type="evidence" value="ECO:0007669"/>
    <property type="project" value="UniProtKB-KW"/>
</dbReference>
<dbReference type="GO" id="GO:0005524">
    <property type="term" value="F:ATP binding"/>
    <property type="evidence" value="ECO:0007669"/>
    <property type="project" value="UniProtKB-UniRule"/>
</dbReference>
<comment type="caution">
    <text evidence="10">The sequence shown here is derived from an EMBL/GenBank/DDBJ whole genome shotgun (WGS) entry which is preliminary data.</text>
</comment>
<evidence type="ECO:0000256" key="3">
    <source>
        <dbReference type="ARBA" id="ARBA00022741"/>
    </source>
</evidence>
<evidence type="ECO:0000256" key="2">
    <source>
        <dbReference type="ARBA" id="ARBA00022679"/>
    </source>
</evidence>
<evidence type="ECO:0000259" key="9">
    <source>
        <dbReference type="PROSITE" id="PS50011"/>
    </source>
</evidence>
<dbReference type="Pfam" id="PF00069">
    <property type="entry name" value="Pkinase"/>
    <property type="match status" value="1"/>
</dbReference>
<evidence type="ECO:0000256" key="4">
    <source>
        <dbReference type="ARBA" id="ARBA00022777"/>
    </source>
</evidence>
<feature type="compositionally biased region" description="Polar residues" evidence="8">
    <location>
        <begin position="68"/>
        <end position="77"/>
    </location>
</feature>
<feature type="region of interest" description="Disordered" evidence="8">
    <location>
        <begin position="1"/>
        <end position="113"/>
    </location>
</feature>
<keyword evidence="11" id="KW-1185">Reference proteome</keyword>
<organism evidence="10 11">
    <name type="scientific">Pleuronectes platessa</name>
    <name type="common">European plaice</name>
    <dbReference type="NCBI Taxonomy" id="8262"/>
    <lineage>
        <taxon>Eukaryota</taxon>
        <taxon>Metazoa</taxon>
        <taxon>Chordata</taxon>
        <taxon>Craniata</taxon>
        <taxon>Vertebrata</taxon>
        <taxon>Euteleostomi</taxon>
        <taxon>Actinopterygii</taxon>
        <taxon>Neopterygii</taxon>
        <taxon>Teleostei</taxon>
        <taxon>Neoteleostei</taxon>
        <taxon>Acanthomorphata</taxon>
        <taxon>Carangaria</taxon>
        <taxon>Pleuronectiformes</taxon>
        <taxon>Pleuronectoidei</taxon>
        <taxon>Pleuronectidae</taxon>
        <taxon>Pleuronectes</taxon>
    </lineage>
</organism>
<dbReference type="Gene3D" id="1.10.510.10">
    <property type="entry name" value="Transferase(Phosphotransferase) domain 1"/>
    <property type="match status" value="1"/>
</dbReference>
<evidence type="ECO:0000313" key="10">
    <source>
        <dbReference type="EMBL" id="CAB1418104.1"/>
    </source>
</evidence>
<dbReference type="PROSITE" id="PS50011">
    <property type="entry name" value="PROTEIN_KINASE_DOM"/>
    <property type="match status" value="1"/>
</dbReference>
<dbReference type="InterPro" id="IPR000719">
    <property type="entry name" value="Prot_kinase_dom"/>
</dbReference>
<dbReference type="InterPro" id="IPR011009">
    <property type="entry name" value="Kinase-like_dom_sf"/>
</dbReference>
<dbReference type="InterPro" id="IPR017441">
    <property type="entry name" value="Protein_kinase_ATP_BS"/>
</dbReference>
<keyword evidence="4" id="KW-0418">Kinase</keyword>
<keyword evidence="5 6" id="KW-0067">ATP-binding</keyword>
<evidence type="ECO:0000256" key="5">
    <source>
        <dbReference type="ARBA" id="ARBA00022840"/>
    </source>
</evidence>
<feature type="compositionally biased region" description="Basic and acidic residues" evidence="8">
    <location>
        <begin position="79"/>
        <end position="102"/>
    </location>
</feature>
<name>A0A9N7TT20_PLEPL</name>
<dbReference type="Proteomes" id="UP001153269">
    <property type="component" value="Unassembled WGS sequence"/>
</dbReference>
<evidence type="ECO:0000313" key="11">
    <source>
        <dbReference type="Proteomes" id="UP001153269"/>
    </source>
</evidence>
<gene>
    <name evidence="10" type="ORF">PLEPLA_LOCUS5926</name>
</gene>
<keyword evidence="1 7" id="KW-0723">Serine/threonine-protein kinase</keyword>
<feature type="domain" description="Protein kinase" evidence="9">
    <location>
        <begin position="142"/>
        <end position="431"/>
    </location>
</feature>
<dbReference type="InterPro" id="IPR050494">
    <property type="entry name" value="Ser_Thr_dual-spec_kinase"/>
</dbReference>
<evidence type="ECO:0000256" key="7">
    <source>
        <dbReference type="RuleBase" id="RU000304"/>
    </source>
</evidence>